<dbReference type="InterPro" id="IPR011059">
    <property type="entry name" value="Metal-dep_hydrolase_composite"/>
</dbReference>
<name>A0A8J6Y9P5_9BACT</name>
<dbReference type="Proteomes" id="UP000598633">
    <property type="component" value="Unassembled WGS sequence"/>
</dbReference>
<evidence type="ECO:0000259" key="1">
    <source>
        <dbReference type="Pfam" id="PF07969"/>
    </source>
</evidence>
<reference evidence="2 3" key="1">
    <citation type="submission" date="2020-08" db="EMBL/GenBank/DDBJ databases">
        <title>Acidobacteriota in marine sediments use diverse sulfur dissimilation pathways.</title>
        <authorList>
            <person name="Wasmund K."/>
        </authorList>
    </citation>
    <scope>NUCLEOTIDE SEQUENCE [LARGE SCALE GENOMIC DNA]</scope>
    <source>
        <strain evidence="2">MAG AM3-A</strain>
    </source>
</reference>
<dbReference type="Gene3D" id="3.10.310.70">
    <property type="match status" value="1"/>
</dbReference>
<sequence length="582" mass="63038">MNRIPAAALISGLLFYVAICTGCGNDLAPGADLVLVNGSVYSLAWGEPSAEGVIAGDAPHDDGGWHPDAEAVAVADGRIVFVGTTADVQSHIGSATRVIDVGGAVVLPGLVDSHAHIQELGRDEVQVNLVGVQTEEEAIARVVVRATDFAPGEWIIGWGWDEGAWANRYPTQSLLSERFPDNPVVLRSLHGFAVWTNSLALVEAGIDRNTPDPDGGRILRDNSGDPTGVLIDRATTLVTSAIPETSDEQMKKFVLAGLETMARDGYVAVHQAGADTQIMRAFEELEVEGRLPVRVYAMISLRDEPLCRRWIERGPKIDDSMLTARSVKAYYDAALGSRGARLLDDYTDRPGHRGVSGSDYGFDQELAAEMMRAGFQIGIHAIGDAGNRETLAFLESVIRANPETRALRHRVEHAQVVHSDDFARFAPAGLIAAMQPPHCVEDKTWAEARLGPDRVKGAYAWRTLRRAGVPLTFSADLAGSDHDIFYGLHAAITRRDKERQPPGGWYPEEAMTAEEALRGYTSWSAFAAGWEDRTGVLKPGMWADMTVIDLDPLSIGETEPGRVLDGRILSTIVAGEVVFEDF</sequence>
<feature type="domain" description="Amidohydrolase 3" evidence="1">
    <location>
        <begin position="97"/>
        <end position="579"/>
    </location>
</feature>
<dbReference type="Pfam" id="PF07969">
    <property type="entry name" value="Amidohydro_3"/>
    <property type="match status" value="1"/>
</dbReference>
<dbReference type="PANTHER" id="PTHR22642">
    <property type="entry name" value="IMIDAZOLONEPROPIONASE"/>
    <property type="match status" value="1"/>
</dbReference>
<dbReference type="InterPro" id="IPR013108">
    <property type="entry name" value="Amidohydro_3"/>
</dbReference>
<proteinExistence type="predicted"/>
<protein>
    <submittedName>
        <fullName evidence="2">Amidohydrolase</fullName>
    </submittedName>
</protein>
<organism evidence="2 3">
    <name type="scientific">Candidatus Sulfomarinibacter kjeldsenii</name>
    <dbReference type="NCBI Taxonomy" id="2885994"/>
    <lineage>
        <taxon>Bacteria</taxon>
        <taxon>Pseudomonadati</taxon>
        <taxon>Acidobacteriota</taxon>
        <taxon>Thermoanaerobaculia</taxon>
        <taxon>Thermoanaerobaculales</taxon>
        <taxon>Candidatus Sulfomarinibacteraceae</taxon>
        <taxon>Candidatus Sulfomarinibacter</taxon>
    </lineage>
</organism>
<dbReference type="Gene3D" id="3.20.20.140">
    <property type="entry name" value="Metal-dependent hydrolases"/>
    <property type="match status" value="1"/>
</dbReference>
<dbReference type="AlphaFoldDB" id="A0A8J6Y9P5"/>
<dbReference type="InterPro" id="IPR033932">
    <property type="entry name" value="YtcJ-like"/>
</dbReference>
<dbReference type="EMBL" id="JACXWA010000009">
    <property type="protein sequence ID" value="MBD3869845.1"/>
    <property type="molecule type" value="Genomic_DNA"/>
</dbReference>
<evidence type="ECO:0000313" key="3">
    <source>
        <dbReference type="Proteomes" id="UP000598633"/>
    </source>
</evidence>
<accession>A0A8J6Y9P5</accession>
<dbReference type="CDD" id="cd01300">
    <property type="entry name" value="YtcJ_like"/>
    <property type="match status" value="1"/>
</dbReference>
<comment type="caution">
    <text evidence="2">The sequence shown here is derived from an EMBL/GenBank/DDBJ whole genome shotgun (WGS) entry which is preliminary data.</text>
</comment>
<evidence type="ECO:0000313" key="2">
    <source>
        <dbReference type="EMBL" id="MBD3869845.1"/>
    </source>
</evidence>
<dbReference type="InterPro" id="IPR032466">
    <property type="entry name" value="Metal_Hydrolase"/>
</dbReference>
<dbReference type="SUPFAM" id="SSF51556">
    <property type="entry name" value="Metallo-dependent hydrolases"/>
    <property type="match status" value="1"/>
</dbReference>
<dbReference type="SUPFAM" id="SSF51338">
    <property type="entry name" value="Composite domain of metallo-dependent hydrolases"/>
    <property type="match status" value="1"/>
</dbReference>
<dbReference type="GO" id="GO:0016810">
    <property type="term" value="F:hydrolase activity, acting on carbon-nitrogen (but not peptide) bonds"/>
    <property type="evidence" value="ECO:0007669"/>
    <property type="project" value="InterPro"/>
</dbReference>
<dbReference type="Gene3D" id="2.30.40.10">
    <property type="entry name" value="Urease, subunit C, domain 1"/>
    <property type="match status" value="1"/>
</dbReference>
<gene>
    <name evidence="2" type="ORF">IFJ97_00630</name>
</gene>
<dbReference type="PANTHER" id="PTHR22642:SF2">
    <property type="entry name" value="PROTEIN LONG AFTER FAR-RED 3"/>
    <property type="match status" value="1"/>
</dbReference>